<evidence type="ECO:0000256" key="3">
    <source>
        <dbReference type="ARBA" id="ARBA00022771"/>
    </source>
</evidence>
<reference evidence="7 8" key="1">
    <citation type="submission" date="2019-01" db="EMBL/GenBank/DDBJ databases">
        <title>Draft genome sequence of Psathyrella aberdarensis IHI B618.</title>
        <authorList>
            <person name="Buettner E."/>
            <person name="Kellner H."/>
        </authorList>
    </citation>
    <scope>NUCLEOTIDE SEQUENCE [LARGE SCALE GENOMIC DNA]</scope>
    <source>
        <strain evidence="7 8">IHI B618</strain>
    </source>
</reference>
<evidence type="ECO:0000256" key="6">
    <source>
        <dbReference type="SAM" id="MobiDB-lite"/>
    </source>
</evidence>
<proteinExistence type="predicted"/>
<evidence type="ECO:0000256" key="1">
    <source>
        <dbReference type="ARBA" id="ARBA00004123"/>
    </source>
</evidence>
<dbReference type="PANTHER" id="PTHR46481">
    <property type="entry name" value="ZINC FINGER BED DOMAIN-CONTAINING PROTEIN 4"/>
    <property type="match status" value="1"/>
</dbReference>
<dbReference type="GO" id="GO:0005634">
    <property type="term" value="C:nucleus"/>
    <property type="evidence" value="ECO:0007669"/>
    <property type="project" value="UniProtKB-SubCell"/>
</dbReference>
<feature type="compositionally biased region" description="Low complexity" evidence="6">
    <location>
        <begin position="45"/>
        <end position="55"/>
    </location>
</feature>
<comment type="caution">
    <text evidence="7">The sequence shown here is derived from an EMBL/GenBank/DDBJ whole genome shotgun (WGS) entry which is preliminary data.</text>
</comment>
<evidence type="ECO:0000256" key="5">
    <source>
        <dbReference type="ARBA" id="ARBA00023242"/>
    </source>
</evidence>
<name>A0A4Q2D5D7_9AGAR</name>
<dbReference type="AlphaFoldDB" id="A0A4Q2D5D7"/>
<keyword evidence="4" id="KW-0862">Zinc</keyword>
<evidence type="ECO:0000313" key="7">
    <source>
        <dbReference type="EMBL" id="RXW13564.1"/>
    </source>
</evidence>
<keyword evidence="3" id="KW-0863">Zinc-finger</keyword>
<evidence type="ECO:0008006" key="9">
    <source>
        <dbReference type="Google" id="ProtNLM"/>
    </source>
</evidence>
<keyword evidence="2" id="KW-0479">Metal-binding</keyword>
<dbReference type="EMBL" id="SDEE01000881">
    <property type="protein sequence ID" value="RXW13564.1"/>
    <property type="molecule type" value="Genomic_DNA"/>
</dbReference>
<comment type="subcellular location">
    <subcellularLocation>
        <location evidence="1">Nucleus</location>
    </subcellularLocation>
</comment>
<dbReference type="PANTHER" id="PTHR46481:SF10">
    <property type="entry name" value="ZINC FINGER BED DOMAIN-CONTAINING PROTEIN 39"/>
    <property type="match status" value="1"/>
</dbReference>
<dbReference type="Proteomes" id="UP000290288">
    <property type="component" value="Unassembled WGS sequence"/>
</dbReference>
<protein>
    <recommendedName>
        <fullName evidence="9">BED-type domain-containing protein</fullName>
    </recommendedName>
</protein>
<dbReference type="GO" id="GO:0008270">
    <property type="term" value="F:zinc ion binding"/>
    <property type="evidence" value="ECO:0007669"/>
    <property type="project" value="UniProtKB-KW"/>
</dbReference>
<sequence length="480" mass="52828">MPPRARGGNRGSRRAHGGQTPQSGRQTRSYLNGSSETTFAVQVNARSPPSAISAESEAHHVNLDEPAVPLDPVVDALENPFLAGGASEDGGSVQEHLNAVAHPETQRPRAGPHSPSRRRRSSSNSSSTASSVSSDTESQSGSASPSPATKRYDARDVWHFYKPTDGTSTHYSCIFCLSKAAAGTLAENEHVKAYSRKSGTGTMRRHLYGHHLDEWVAECDQRGLKIIAKEAQQYVAAYRARKGQATAEEAPESTVPEFTHDAFIEALVDFIVADDQSINIIESVFFRRLLLLLRKELQDEDIPHRTFVRNHIRKRWDIYMDELRGELKNAVGKVSLTTDLWSDPNLRPFMAVTTHWIEAKTAQTAEGPVTNLSLRADLIAFYNLPGRHTGEHLGTALLHVLDRLKIVGKIGWVTVDNASNNDTMMEHLAILLNRRNITFSARNNRIRCFPHITNLACKAVLGAITNVGLAAVGLVRDTIT</sequence>
<dbReference type="InterPro" id="IPR052035">
    <property type="entry name" value="ZnF_BED_domain_contain"/>
</dbReference>
<organism evidence="7 8">
    <name type="scientific">Candolleomyces aberdarensis</name>
    <dbReference type="NCBI Taxonomy" id="2316362"/>
    <lineage>
        <taxon>Eukaryota</taxon>
        <taxon>Fungi</taxon>
        <taxon>Dikarya</taxon>
        <taxon>Basidiomycota</taxon>
        <taxon>Agaricomycotina</taxon>
        <taxon>Agaricomycetes</taxon>
        <taxon>Agaricomycetidae</taxon>
        <taxon>Agaricales</taxon>
        <taxon>Agaricineae</taxon>
        <taxon>Psathyrellaceae</taxon>
        <taxon>Candolleomyces</taxon>
    </lineage>
</organism>
<evidence type="ECO:0000313" key="8">
    <source>
        <dbReference type="Proteomes" id="UP000290288"/>
    </source>
</evidence>
<keyword evidence="5" id="KW-0539">Nucleus</keyword>
<feature type="region of interest" description="Disordered" evidence="6">
    <location>
        <begin position="1"/>
        <end position="60"/>
    </location>
</feature>
<evidence type="ECO:0000256" key="4">
    <source>
        <dbReference type="ARBA" id="ARBA00022833"/>
    </source>
</evidence>
<evidence type="ECO:0000256" key="2">
    <source>
        <dbReference type="ARBA" id="ARBA00022723"/>
    </source>
</evidence>
<gene>
    <name evidence="7" type="ORF">EST38_g12291</name>
</gene>
<accession>A0A4Q2D5D7</accession>
<dbReference type="SUPFAM" id="SSF53098">
    <property type="entry name" value="Ribonuclease H-like"/>
    <property type="match status" value="1"/>
</dbReference>
<feature type="compositionally biased region" description="Polar residues" evidence="6">
    <location>
        <begin position="19"/>
        <end position="41"/>
    </location>
</feature>
<dbReference type="InterPro" id="IPR012337">
    <property type="entry name" value="RNaseH-like_sf"/>
</dbReference>
<dbReference type="OrthoDB" id="3250324at2759"/>
<keyword evidence="8" id="KW-1185">Reference proteome</keyword>
<feature type="compositionally biased region" description="Low complexity" evidence="6">
    <location>
        <begin position="122"/>
        <end position="142"/>
    </location>
</feature>
<feature type="region of interest" description="Disordered" evidence="6">
    <location>
        <begin position="98"/>
        <end position="149"/>
    </location>
</feature>